<gene>
    <name evidence="1" type="ORF">PoB_006320900</name>
</gene>
<comment type="caution">
    <text evidence="1">The sequence shown here is derived from an EMBL/GenBank/DDBJ whole genome shotgun (WGS) entry which is preliminary data.</text>
</comment>
<keyword evidence="2" id="KW-1185">Reference proteome</keyword>
<sequence length="118" mass="13263">MSKSNHSWSSFIAGVCMCPVNKSICCVICQYYKKLILHEVHSLPWCGGLCAPFTQRAMLAGIELTSLVGSPMLDRSKGRGQTKHGPDWLVLKELYDQQKLNPIERVINVCHCVENSRQ</sequence>
<proteinExistence type="predicted"/>
<name>A0AAV4CXQ8_9GAST</name>
<evidence type="ECO:0000313" key="2">
    <source>
        <dbReference type="Proteomes" id="UP000735302"/>
    </source>
</evidence>
<protein>
    <submittedName>
        <fullName evidence="1">Uncharacterized protein</fullName>
    </submittedName>
</protein>
<accession>A0AAV4CXQ8</accession>
<evidence type="ECO:0000313" key="1">
    <source>
        <dbReference type="EMBL" id="GFO36704.1"/>
    </source>
</evidence>
<dbReference type="AlphaFoldDB" id="A0AAV4CXQ8"/>
<dbReference type="EMBL" id="BLXT01007131">
    <property type="protein sequence ID" value="GFO36704.1"/>
    <property type="molecule type" value="Genomic_DNA"/>
</dbReference>
<dbReference type="Proteomes" id="UP000735302">
    <property type="component" value="Unassembled WGS sequence"/>
</dbReference>
<organism evidence="1 2">
    <name type="scientific">Plakobranchus ocellatus</name>
    <dbReference type="NCBI Taxonomy" id="259542"/>
    <lineage>
        <taxon>Eukaryota</taxon>
        <taxon>Metazoa</taxon>
        <taxon>Spiralia</taxon>
        <taxon>Lophotrochozoa</taxon>
        <taxon>Mollusca</taxon>
        <taxon>Gastropoda</taxon>
        <taxon>Heterobranchia</taxon>
        <taxon>Euthyneura</taxon>
        <taxon>Panpulmonata</taxon>
        <taxon>Sacoglossa</taxon>
        <taxon>Placobranchoidea</taxon>
        <taxon>Plakobranchidae</taxon>
        <taxon>Plakobranchus</taxon>
    </lineage>
</organism>
<reference evidence="1 2" key="1">
    <citation type="journal article" date="2021" name="Elife">
        <title>Chloroplast acquisition without the gene transfer in kleptoplastic sea slugs, Plakobranchus ocellatus.</title>
        <authorList>
            <person name="Maeda T."/>
            <person name="Takahashi S."/>
            <person name="Yoshida T."/>
            <person name="Shimamura S."/>
            <person name="Takaki Y."/>
            <person name="Nagai Y."/>
            <person name="Toyoda A."/>
            <person name="Suzuki Y."/>
            <person name="Arimoto A."/>
            <person name="Ishii H."/>
            <person name="Satoh N."/>
            <person name="Nishiyama T."/>
            <person name="Hasebe M."/>
            <person name="Maruyama T."/>
            <person name="Minagawa J."/>
            <person name="Obokata J."/>
            <person name="Shigenobu S."/>
        </authorList>
    </citation>
    <scope>NUCLEOTIDE SEQUENCE [LARGE SCALE GENOMIC DNA]</scope>
</reference>